<gene>
    <name evidence="1" type="ORF">OJ16_14765</name>
</gene>
<dbReference type="SUPFAM" id="SSF46458">
    <property type="entry name" value="Globin-like"/>
    <property type="match status" value="1"/>
</dbReference>
<dbReference type="Proteomes" id="UP000031672">
    <property type="component" value="Unassembled WGS sequence"/>
</dbReference>
<evidence type="ECO:0008006" key="3">
    <source>
        <dbReference type="Google" id="ProtNLM"/>
    </source>
</evidence>
<dbReference type="InterPro" id="IPR044399">
    <property type="entry name" value="Mb-like_M"/>
</dbReference>
<dbReference type="AlphaFoldDB" id="A0A0C2NPQ3"/>
<reference evidence="1 2" key="1">
    <citation type="submission" date="2014-11" db="EMBL/GenBank/DDBJ databases">
        <title>Draft Genome Sequence of Vibrio piscirenalis strains CECT 8603T and CECT 8604, two marine Gammaproteobacterium isolated from cultured gilthead sea bream (Sparus aurata).</title>
        <authorList>
            <person name="Arahal D.R."/>
            <person name="Rodrigo-Torres L."/>
            <person name="Lucena T."/>
            <person name="Pujalte M.J."/>
        </authorList>
    </citation>
    <scope>NUCLEOTIDE SEQUENCE [LARGE SCALE GENOMIC DNA]</scope>
    <source>
        <strain evidence="1 2">DCR 1-4-2</strain>
    </source>
</reference>
<accession>A0A0C2NPQ3</accession>
<sequence>MDSGESFSASYQRCCIDEEFLSFFLQHFCLTNPRFSDRFEDVDTRRQTTMLKASIILIQNASENTFIRNNVQNLARRHKDMGLNIQPEELIAWRESLLATVEAFDPLYDDDVGDAWRSTLQIGIDIMEEYCTD</sequence>
<dbReference type="GO" id="GO:0019825">
    <property type="term" value="F:oxygen binding"/>
    <property type="evidence" value="ECO:0007669"/>
    <property type="project" value="InterPro"/>
</dbReference>
<dbReference type="STRING" id="1461322.OJ16_14765"/>
<dbReference type="EMBL" id="JTKH01000024">
    <property type="protein sequence ID" value="KII76082.1"/>
    <property type="molecule type" value="Genomic_DNA"/>
</dbReference>
<protein>
    <recommendedName>
        <fullName evidence="3">Globin</fullName>
    </recommendedName>
</protein>
<keyword evidence="2" id="KW-1185">Reference proteome</keyword>
<dbReference type="InterPro" id="IPR012292">
    <property type="entry name" value="Globin/Proto"/>
</dbReference>
<name>A0A0C2NPQ3_9VIBR</name>
<dbReference type="GO" id="GO:0020037">
    <property type="term" value="F:heme binding"/>
    <property type="evidence" value="ECO:0007669"/>
    <property type="project" value="InterPro"/>
</dbReference>
<organism evidence="1 2">
    <name type="scientific">Vibrio renipiscarius</name>
    <dbReference type="NCBI Taxonomy" id="1461322"/>
    <lineage>
        <taxon>Bacteria</taxon>
        <taxon>Pseudomonadati</taxon>
        <taxon>Pseudomonadota</taxon>
        <taxon>Gammaproteobacteria</taxon>
        <taxon>Vibrionales</taxon>
        <taxon>Vibrionaceae</taxon>
        <taxon>Vibrio</taxon>
    </lineage>
</organism>
<comment type="caution">
    <text evidence="1">The sequence shown here is derived from an EMBL/GenBank/DDBJ whole genome shotgun (WGS) entry which is preliminary data.</text>
</comment>
<evidence type="ECO:0000313" key="1">
    <source>
        <dbReference type="EMBL" id="KII76082.1"/>
    </source>
</evidence>
<evidence type="ECO:0000313" key="2">
    <source>
        <dbReference type="Proteomes" id="UP000031672"/>
    </source>
</evidence>
<proteinExistence type="predicted"/>
<dbReference type="Gene3D" id="1.10.490.10">
    <property type="entry name" value="Globins"/>
    <property type="match status" value="1"/>
</dbReference>
<dbReference type="CDD" id="cd01040">
    <property type="entry name" value="Mb-like"/>
    <property type="match status" value="1"/>
</dbReference>
<accession>A0A0C2NYC7</accession>
<dbReference type="InterPro" id="IPR009050">
    <property type="entry name" value="Globin-like_sf"/>
</dbReference>
<dbReference type="RefSeq" id="WP_040992016.1">
    <property type="nucleotide sequence ID" value="NZ_JTKH01000024.1"/>
</dbReference>
<dbReference type="OrthoDB" id="980856at2"/>